<name>A0A9D4MSZ8_DREPO</name>
<evidence type="ECO:0000313" key="2">
    <source>
        <dbReference type="Proteomes" id="UP000828390"/>
    </source>
</evidence>
<reference evidence="1" key="2">
    <citation type="submission" date="2020-11" db="EMBL/GenBank/DDBJ databases">
        <authorList>
            <person name="McCartney M.A."/>
            <person name="Auch B."/>
            <person name="Kono T."/>
            <person name="Mallez S."/>
            <person name="Becker A."/>
            <person name="Gohl D.M."/>
            <person name="Silverstein K.A.T."/>
            <person name="Koren S."/>
            <person name="Bechman K.B."/>
            <person name="Herman A."/>
            <person name="Abrahante J.E."/>
            <person name="Garbe J."/>
        </authorList>
    </citation>
    <scope>NUCLEOTIDE SEQUENCE</scope>
    <source>
        <strain evidence="1">Duluth1</strain>
        <tissue evidence="1">Whole animal</tissue>
    </source>
</reference>
<proteinExistence type="predicted"/>
<evidence type="ECO:0000313" key="1">
    <source>
        <dbReference type="EMBL" id="KAH3883312.1"/>
    </source>
</evidence>
<sequence length="60" mass="6809">MDVLRTERVRNVPELSAIAPKLPVQCHTDRVRFWSVSGPSNPFSDRPTPFALRLKYGLVS</sequence>
<accession>A0A9D4MSZ8</accession>
<dbReference type="AlphaFoldDB" id="A0A9D4MSZ8"/>
<dbReference type="Proteomes" id="UP000828390">
    <property type="component" value="Unassembled WGS sequence"/>
</dbReference>
<keyword evidence="2" id="KW-1185">Reference proteome</keyword>
<organism evidence="1 2">
    <name type="scientific">Dreissena polymorpha</name>
    <name type="common">Zebra mussel</name>
    <name type="synonym">Mytilus polymorpha</name>
    <dbReference type="NCBI Taxonomy" id="45954"/>
    <lineage>
        <taxon>Eukaryota</taxon>
        <taxon>Metazoa</taxon>
        <taxon>Spiralia</taxon>
        <taxon>Lophotrochozoa</taxon>
        <taxon>Mollusca</taxon>
        <taxon>Bivalvia</taxon>
        <taxon>Autobranchia</taxon>
        <taxon>Heteroconchia</taxon>
        <taxon>Euheterodonta</taxon>
        <taxon>Imparidentia</taxon>
        <taxon>Neoheterodontei</taxon>
        <taxon>Myida</taxon>
        <taxon>Dreissenoidea</taxon>
        <taxon>Dreissenidae</taxon>
        <taxon>Dreissena</taxon>
    </lineage>
</organism>
<gene>
    <name evidence="1" type="ORF">DPMN_007266</name>
</gene>
<comment type="caution">
    <text evidence="1">The sequence shown here is derived from an EMBL/GenBank/DDBJ whole genome shotgun (WGS) entry which is preliminary data.</text>
</comment>
<dbReference type="EMBL" id="JAIWYP010000001">
    <property type="protein sequence ID" value="KAH3883312.1"/>
    <property type="molecule type" value="Genomic_DNA"/>
</dbReference>
<reference evidence="1" key="1">
    <citation type="journal article" date="2019" name="bioRxiv">
        <title>The Genome of the Zebra Mussel, Dreissena polymorpha: A Resource for Invasive Species Research.</title>
        <authorList>
            <person name="McCartney M.A."/>
            <person name="Auch B."/>
            <person name="Kono T."/>
            <person name="Mallez S."/>
            <person name="Zhang Y."/>
            <person name="Obille A."/>
            <person name="Becker A."/>
            <person name="Abrahante J.E."/>
            <person name="Garbe J."/>
            <person name="Badalamenti J.P."/>
            <person name="Herman A."/>
            <person name="Mangelson H."/>
            <person name="Liachko I."/>
            <person name="Sullivan S."/>
            <person name="Sone E.D."/>
            <person name="Koren S."/>
            <person name="Silverstein K.A.T."/>
            <person name="Beckman K.B."/>
            <person name="Gohl D.M."/>
        </authorList>
    </citation>
    <scope>NUCLEOTIDE SEQUENCE</scope>
    <source>
        <strain evidence="1">Duluth1</strain>
        <tissue evidence="1">Whole animal</tissue>
    </source>
</reference>
<protein>
    <submittedName>
        <fullName evidence="1">Uncharacterized protein</fullName>
    </submittedName>
</protein>